<dbReference type="PANTHER" id="PTHR35400:SF3">
    <property type="entry name" value="SLL1072 PROTEIN"/>
    <property type="match status" value="1"/>
</dbReference>
<evidence type="ECO:0000259" key="2">
    <source>
        <dbReference type="Pfam" id="PF05685"/>
    </source>
</evidence>
<evidence type="ECO:0000313" key="4">
    <source>
        <dbReference type="Proteomes" id="UP000286746"/>
    </source>
</evidence>
<dbReference type="Proteomes" id="UP000286746">
    <property type="component" value="Unassembled WGS sequence"/>
</dbReference>
<dbReference type="RefSeq" id="WP_371858937.1">
    <property type="nucleotide sequence ID" value="NZ_BHZD01000001.1"/>
</dbReference>
<organism evidence="3 4">
    <name type="scientific">Streptomyces paromomycinus</name>
    <name type="common">Streptomyces rimosus subsp. paromomycinus</name>
    <dbReference type="NCBI Taxonomy" id="92743"/>
    <lineage>
        <taxon>Bacteria</taxon>
        <taxon>Bacillati</taxon>
        <taxon>Actinomycetota</taxon>
        <taxon>Actinomycetes</taxon>
        <taxon>Kitasatosporales</taxon>
        <taxon>Streptomycetaceae</taxon>
        <taxon>Streptomyces</taxon>
    </lineage>
</organism>
<dbReference type="InterPro" id="IPR012296">
    <property type="entry name" value="Nuclease_put_TT1808"/>
</dbReference>
<keyword evidence="4" id="KW-1185">Reference proteome</keyword>
<evidence type="ECO:0000256" key="1">
    <source>
        <dbReference type="SAM" id="MobiDB-lite"/>
    </source>
</evidence>
<dbReference type="EMBL" id="BHZD01000001">
    <property type="protein sequence ID" value="GCD43978.1"/>
    <property type="molecule type" value="Genomic_DNA"/>
</dbReference>
<sequence length="196" mass="21098">MALTVPEPEPWAADERAPASAEDAFEALSAAAPKGWRVELTEGEIHVVPPPVGRHEEIVSELSGQVRDHRKDLGRYTNLGLSVPGSTSTGKVIPDLAVAPKGSFDDDIGFHDPSPVMLVVEVLSSSTAGNDRIKKLRGYARAGIPCYLLIDRAADLATLCAEPSGDQYLNVREIKLAEKVISLPDPLNFDLDTTQF</sequence>
<dbReference type="AlphaFoldDB" id="A0A401W3R9"/>
<dbReference type="CDD" id="cd06260">
    <property type="entry name" value="DUF820-like"/>
    <property type="match status" value="1"/>
</dbReference>
<dbReference type="InterPro" id="IPR011335">
    <property type="entry name" value="Restrct_endonuc-II-like"/>
</dbReference>
<dbReference type="SUPFAM" id="SSF52980">
    <property type="entry name" value="Restriction endonuclease-like"/>
    <property type="match status" value="1"/>
</dbReference>
<reference evidence="3 4" key="1">
    <citation type="submission" date="2018-11" db="EMBL/GenBank/DDBJ databases">
        <title>Whole genome sequence of Streptomyces paromomycinus NBRC 15454(T).</title>
        <authorList>
            <person name="Komaki H."/>
            <person name="Tamura T."/>
        </authorList>
    </citation>
    <scope>NUCLEOTIDE SEQUENCE [LARGE SCALE GENOMIC DNA]</scope>
    <source>
        <strain evidence="3 4">NBRC 15454</strain>
    </source>
</reference>
<feature type="region of interest" description="Disordered" evidence="1">
    <location>
        <begin position="1"/>
        <end position="23"/>
    </location>
</feature>
<accession>A0A401W3R9</accession>
<feature type="domain" description="Putative restriction endonuclease" evidence="2">
    <location>
        <begin position="25"/>
        <end position="191"/>
    </location>
</feature>
<dbReference type="Pfam" id="PF05685">
    <property type="entry name" value="Uma2"/>
    <property type="match status" value="1"/>
</dbReference>
<comment type="caution">
    <text evidence="3">The sequence shown here is derived from an EMBL/GenBank/DDBJ whole genome shotgun (WGS) entry which is preliminary data.</text>
</comment>
<dbReference type="Gene3D" id="3.90.1570.10">
    <property type="entry name" value="tt1808, chain A"/>
    <property type="match status" value="1"/>
</dbReference>
<dbReference type="InterPro" id="IPR008538">
    <property type="entry name" value="Uma2"/>
</dbReference>
<gene>
    <name evidence="3" type="ORF">GKJPGBOP_03664</name>
</gene>
<dbReference type="PANTHER" id="PTHR35400">
    <property type="entry name" value="SLR1083 PROTEIN"/>
    <property type="match status" value="1"/>
</dbReference>
<name>A0A401W3R9_STREY</name>
<proteinExistence type="predicted"/>
<evidence type="ECO:0000313" key="3">
    <source>
        <dbReference type="EMBL" id="GCD43978.1"/>
    </source>
</evidence>
<protein>
    <recommendedName>
        <fullName evidence="2">Putative restriction endonuclease domain-containing protein</fullName>
    </recommendedName>
</protein>